<dbReference type="Pfam" id="PF12774">
    <property type="entry name" value="AAA_6"/>
    <property type="match status" value="1"/>
</dbReference>
<evidence type="ECO:0000259" key="4">
    <source>
        <dbReference type="Pfam" id="PF12777"/>
    </source>
</evidence>
<evidence type="ECO:0000313" key="7">
    <source>
        <dbReference type="Proteomes" id="UP000001950"/>
    </source>
</evidence>
<evidence type="ECO:0000256" key="2">
    <source>
        <dbReference type="SAM" id="MobiDB-lite"/>
    </source>
</evidence>
<dbReference type="InterPro" id="IPR035699">
    <property type="entry name" value="AAA_6"/>
</dbReference>
<dbReference type="GO" id="GO:0051959">
    <property type="term" value="F:dynein light intermediate chain binding"/>
    <property type="evidence" value="ECO:0007669"/>
    <property type="project" value="InterPro"/>
</dbReference>
<feature type="region of interest" description="Disordered" evidence="2">
    <location>
        <begin position="265"/>
        <end position="300"/>
    </location>
</feature>
<accession>Q4UI21</accession>
<dbReference type="GO" id="GO:0030286">
    <property type="term" value="C:dynein complex"/>
    <property type="evidence" value="ECO:0007669"/>
    <property type="project" value="InterPro"/>
</dbReference>
<organism evidence="6 7">
    <name type="scientific">Theileria annulata</name>
    <dbReference type="NCBI Taxonomy" id="5874"/>
    <lineage>
        <taxon>Eukaryota</taxon>
        <taxon>Sar</taxon>
        <taxon>Alveolata</taxon>
        <taxon>Apicomplexa</taxon>
        <taxon>Aconoidasida</taxon>
        <taxon>Piroplasmida</taxon>
        <taxon>Theileriidae</taxon>
        <taxon>Theileria</taxon>
    </lineage>
</organism>
<protein>
    <submittedName>
        <fullName evidence="6">Dynein heavy chain, putative</fullName>
    </submittedName>
</protein>
<dbReference type="InterPro" id="IPR042219">
    <property type="entry name" value="AAA_lid_11_sf"/>
</dbReference>
<dbReference type="GO" id="GO:0008569">
    <property type="term" value="F:minus-end-directed microtubule motor activity"/>
    <property type="evidence" value="ECO:0007669"/>
    <property type="project" value="TreeGrafter"/>
</dbReference>
<dbReference type="EMBL" id="CR940347">
    <property type="protein sequence ID" value="CAI73268.1"/>
    <property type="molecule type" value="Genomic_DNA"/>
</dbReference>
<dbReference type="InterPro" id="IPR027417">
    <property type="entry name" value="P-loop_NTPase"/>
</dbReference>
<keyword evidence="7" id="KW-1185">Reference proteome</keyword>
<gene>
    <name evidence="6" type="ORF">TA05900</name>
</gene>
<dbReference type="GO" id="GO:0045505">
    <property type="term" value="F:dynein intermediate chain binding"/>
    <property type="evidence" value="ECO:0007669"/>
    <property type="project" value="InterPro"/>
</dbReference>
<dbReference type="Gene3D" id="1.20.920.20">
    <property type="match status" value="1"/>
</dbReference>
<sequence length="3283" mass="382608">MIPHGSTFRNFCAKVLIGIPDCVDFISSICALYFNISDVNINDILNSFYFDIVSNFINQKDPEIPLTIYFKDDLSCENGVDFSNKIVVSYGKREDVADLVNFILFYKLSSSNKFTKGFILLPLVSTSEFPLNLTILSHLKSLLTFYSASNTHIIDGNTVENKQISEKLRQILFLTEDLEKEFVTDDPKFPFCKSLIQYIDPDTKTLKVYEIKINDEFVLEDIKSDVREWSTEIFQIIKRYLSMFSEDEEYDTSDISDYISEKSSISSGSYETTSSSFDTSDTSSDTSDTSSDTSDSSDTSVIDNSLLTLKTSKIQRLTTGLVNDIYGYVHEICSNSIELFEEIEFWNNYQIEINELRKKMESPNFVNTLLLLEYNGISVENIYSFKESKGLVSKIVEEVKEINSFMAELKADNFINCEKLSDFPLLIEKVFTTLRKYKHLRYMKSDRLLLLINSIILNSIYSVSRIISIELNQTMEENHKVLMKSIRIVYDLKNRTVDLVKYFEKNNQLLTLNNNMIIILDLYRDILQSVCKIHEKFVTLNSDMSTVISELSEYLEDNSELDNCPKIITELNEINSSVSESNRLFVESVISGYSNLNEGMENVLKLDDVIFETKYKVENYKNEFLKCVNSYLYTLDLFEAFPVIEMINSLDESECKSMLVFNVDVYIDQITDEYDKIIRDIDDNDYEAVLIPFQYDNIPYKDMVIQERIMNLVHIVDVLNTISSKSILKTTKNNLNELLKNPKLNFRRIDFNYSDEHISLSSNNEYREKYLPYMTHLDRYHKLLKNHIFTSTNTILDEILIIRQLDVEVYDKNIYDDIILIEKIYKEYMYFVQESSELSDKLLHIIGDKSYLNHINISTLVRVYKLKRKEIQSFLEFEKNNYKIRSYFTKLKQDSDDVTIEYKHISIEFCEIYGLNQIYIYSIDNIDYIIDYINDNITKLLVIKSSKCDLKILNNCDLWICAIEKSKSFVENFKMFNDKFQKLLNIVSCKFMDFKDHGNIICSLKEDIDKLSEVNKLSNIEQEHLLLFQSMIKRVDDIEKVAKKRLNDIRYKCPRLYFINDADLVELVGGGDMDLFLSRIFPGIARVITNENIVSGIESSQGEIIIFDSKIDYCSGDNIKFINELDSIIKCTIKRLFTLGLEELKVCYSHFNFDDSFFSKWISKYPTQILILTLCICWTESVECCNSFTKILNFLSKIINFIISNTIDVFDNLKYYQLFLLLNYQINKTREIEMGDKSKLGWLKCVRYYHDNDDVIIKIMYKEYKYSFNYLFNCQKMITTKVTEHFYSIASMTLSCNLLPSAQGPAGTGKTETIKSLSYIAGSNVMVFNLSELYEVEDMEKILSGLYQLGFWGIFDEFNRLSECVLSSVTEKLSNKNITLLDRNIQVNGNSAIFITMNPGYSGRSELPLNCLNLCQQFFMEKIDLHSILNINLKIFSFKFCSKLSDRIIFLLNSLDLVFTSAKFDFGLRFVKNLLNIIKNLIITSIEWTDEYDIFLQSLNRLLLPRLTNEEKELYKHFIKNNAELKYSNDELEFVELIKLSNVDDIILNKSLEIYQMSKISSLVILYGESGTGKSLSFDKFIECIEKTKEVEVVKFDPNSLDTCELYGYMDVDDWVEGLIPKILKSNPDKDMYIVFDGDLKQEWVENLNSLLDDNRILTLSNGDRISLRNNVKIFLETDSLKDITPATVSRSTIVFFDCKIGTNSLIGSDTQLDSLGNESESFIIKCNDSCESKLLKRIEWHCVINTIYLSQGLGSRDIINYLYSLLGENIQENAIGDGSKRTTILVKDIHILNDTSKWSSLCSIFRQMIKYKFFYRYFPEESEWIKVHLDGIVFVFCSTYECGNKCRLLSMLKEVVLTNSSIEFDEFSQLKTFINHKYGRQMSHYDLTAIKLLLSKKHGGWLILKHLQSRFNDNSLQLMEQVKCICKVDINPETINNSVITCKSVEDTYNFIYFTLLYNKSFLYISGPSVSGKSFLSRIASTNLGFEFIEAHDMSKDDIVSIIISCGLNNKKCVIFINIDILVDMKLYFIVKNMISKEYSVVLYDALIRDVYDKNSVSIPYDDFINEFKMKINDNIRFILTGNNIENSLMNRLIKYNMPCISYDEYVLMSHGMIEDSKELIPDIYNVCKEYVGDGFINYIFILKMTKHWYQISFEINVKLLKHLNRGIDKIKLFKNNVDKMESSLNQTRCKLDQMNIESETKIKMLEIKRKDCEEKKKLAMELASGLKERKSILDHKKQMIKSQINNIDPLIKKAKEDVENINKRSLEELKSMNNPPFIVKYTIETVSMILKNGRKIQWDDAKKLLKSSDFITKIILYDIENMQENVYNMLKERLEISEWDVNRIFKASKAAGPLAKWANSILICYEIYKQVIPLKNEIIQIEEEYIRNENILAEQNMLISQSQNEIEQNQLDYEKNIQVSSKIQNEIEINQNELMVSKKVIDDLTNELVRWNKRVSHIENHNKYLLCNSTIEAIMPIYVSLDYNTRTTFIQKCIETLKKKFENYSFDIKSIFNIEKYIIEMYKRLRHFVVLDSSESEYTSLIQEPYTQVSCCDVNFIKVLNSVKSLSGSLLVKDIHCCDVNIKLKILNEFKEKVDVETDFTMYIISTNEYFGMNKCVDKCIIESIYNRAIVLNMKLNSECFLEYTKNKIIDVLEPEIYSLYINSNKNIDELNFRINDNETRLLDKLVDSDVFDPDFVKFIDEYKQVNEQLDSSLNDLKKSYEIYEQAIDSKLPLIELLYYIYKEVEELGNLNKLYCFDYNALFYFTKVLYNRDNYITDIIILTYNWISEGILETDGIIWGTKMLRILSKYNNELKEINDSSNNTSNSIQLLINNYLKSQDYNDIILDYYDTIVLLTDGFEDPVYISESISNKREKSLDAYAVGSLSEMTRVTNSMLKSLNMGNYIILKNIHLSKTWINKIETDFLNKYKSSKIFLTCDMNVELSKNMLLSCHKILSELTELKSLISHLFNIFANNSYLKCSRFILLKCVVIHSIIILRQVYIPFGWSKKYNFNTNDLKIILTFLSESLNKSDLDQVKTSCLINDIIKEVYTAKITCEIDLKLLDDIIQVSDQRVQESDDIGTWIENNSLDDGFAFIGFTKYTQNEILNSKTYNNKSCIEYDGEYKTELNTDCKVFQNFIKDEIAEATVKKSVNPLEHTKELENITRFINGENMGTINLNNIILANRLINLVKFCIPNNIDPEEMELTLTIDNLGELLGNWFKVRVKLWNGEYDPDDNLILSGTDCGREHELFFCWARKVENTSEHNALRTLIPLYKSNGFV</sequence>
<dbReference type="GO" id="GO:0097729">
    <property type="term" value="C:9+2 motile cilium"/>
    <property type="evidence" value="ECO:0007669"/>
    <property type="project" value="TreeGrafter"/>
</dbReference>
<dbReference type="Gene3D" id="1.10.8.720">
    <property type="entry name" value="Region D6 of dynein motor"/>
    <property type="match status" value="1"/>
</dbReference>
<dbReference type="SUPFAM" id="SSF52540">
    <property type="entry name" value="P-loop containing nucleoside triphosphate hydrolases"/>
    <property type="match status" value="3"/>
</dbReference>
<dbReference type="OrthoDB" id="424310at2759"/>
<evidence type="ECO:0000313" key="6">
    <source>
        <dbReference type="EMBL" id="CAI73268.1"/>
    </source>
</evidence>
<dbReference type="FunCoup" id="Q4UI21">
    <property type="interactions" value="222"/>
</dbReference>
<evidence type="ECO:0000256" key="1">
    <source>
        <dbReference type="SAM" id="Coils"/>
    </source>
</evidence>
<name>Q4UI21_THEAN</name>
<dbReference type="InParanoid" id="Q4UI21"/>
<dbReference type="GO" id="GO:0060294">
    <property type="term" value="P:cilium movement involved in cell motility"/>
    <property type="evidence" value="ECO:0007669"/>
    <property type="project" value="TreeGrafter"/>
</dbReference>
<dbReference type="eggNOG" id="KOG3595">
    <property type="taxonomic scope" value="Eukaryota"/>
</dbReference>
<dbReference type="Gene3D" id="1.10.8.710">
    <property type="match status" value="1"/>
</dbReference>
<keyword evidence="1" id="KW-0175">Coiled coil</keyword>
<proteinExistence type="predicted"/>
<dbReference type="Gene3D" id="1.20.58.1120">
    <property type="match status" value="1"/>
</dbReference>
<dbReference type="KEGG" id="tan:TA05900"/>
<dbReference type="Gene3D" id="3.20.180.20">
    <property type="entry name" value="Dynein heavy chain, N-terminal domain 2"/>
    <property type="match status" value="1"/>
</dbReference>
<dbReference type="GO" id="GO:0005524">
    <property type="term" value="F:ATP binding"/>
    <property type="evidence" value="ECO:0007669"/>
    <property type="project" value="InterPro"/>
</dbReference>
<dbReference type="Gene3D" id="3.40.50.300">
    <property type="entry name" value="P-loop containing nucleotide triphosphate hydrolases"/>
    <property type="match status" value="3"/>
</dbReference>
<feature type="coiled-coil region" evidence="1">
    <location>
        <begin position="2702"/>
        <end position="2729"/>
    </location>
</feature>
<dbReference type="VEuPathDB" id="PiroplasmaDB:TA05900"/>
<dbReference type="Pfam" id="PF18198">
    <property type="entry name" value="AAA_lid_11"/>
    <property type="match status" value="1"/>
</dbReference>
<dbReference type="InterPro" id="IPR041658">
    <property type="entry name" value="AAA_lid_11"/>
</dbReference>
<dbReference type="PANTHER" id="PTHR10676">
    <property type="entry name" value="DYNEIN HEAVY CHAIN FAMILY PROTEIN"/>
    <property type="match status" value="1"/>
</dbReference>
<feature type="domain" description="Dynein heavy chain hydrolytic ATP-binding dynein motor region" evidence="3">
    <location>
        <begin position="1266"/>
        <end position="1575"/>
    </location>
</feature>
<dbReference type="InterPro" id="IPR024743">
    <property type="entry name" value="Dynein_HC_stalk"/>
</dbReference>
<feature type="coiled-coil region" evidence="1">
    <location>
        <begin position="2179"/>
        <end position="2224"/>
    </location>
</feature>
<dbReference type="RefSeq" id="XP_953945.1">
    <property type="nucleotide sequence ID" value="XM_948852.1"/>
</dbReference>
<feature type="domain" description="Dynein heavy chain AAA lid" evidence="5">
    <location>
        <begin position="2988"/>
        <end position="3070"/>
    </location>
</feature>
<evidence type="ECO:0000259" key="5">
    <source>
        <dbReference type="Pfam" id="PF18198"/>
    </source>
</evidence>
<dbReference type="PANTHER" id="PTHR10676:SF396">
    <property type="entry name" value="DYNEIN AXONEMAL HEAVY CHAIN 1"/>
    <property type="match status" value="1"/>
</dbReference>
<reference evidence="6 7" key="1">
    <citation type="journal article" date="2005" name="Science">
        <title>Genome of the host-cell transforming parasite Theileria annulata compared with T. parva.</title>
        <authorList>
            <person name="Pain A."/>
            <person name="Renauld H."/>
            <person name="Berriman M."/>
            <person name="Murphy L."/>
            <person name="Yeats C.A."/>
            <person name="Weir W."/>
            <person name="Kerhornou A."/>
            <person name="Aslett M."/>
            <person name="Bishop R."/>
            <person name="Bouchier C."/>
            <person name="Cochet M."/>
            <person name="Coulson R.M.R."/>
            <person name="Cronin A."/>
            <person name="de Villiers E.P."/>
            <person name="Fraser A."/>
            <person name="Fosker N."/>
            <person name="Gardner M."/>
            <person name="Goble A."/>
            <person name="Griffiths-Jones S."/>
            <person name="Harris D.E."/>
            <person name="Katzer F."/>
            <person name="Larke N."/>
            <person name="Lord A."/>
            <person name="Maser P."/>
            <person name="McKellar S."/>
            <person name="Mooney P."/>
            <person name="Morton F."/>
            <person name="Nene V."/>
            <person name="O'Neil S."/>
            <person name="Price C."/>
            <person name="Quail M.A."/>
            <person name="Rabbinowitsch E."/>
            <person name="Rawlings N.D."/>
            <person name="Rutter S."/>
            <person name="Saunders D."/>
            <person name="Seeger K."/>
            <person name="Shah T."/>
            <person name="Squares R."/>
            <person name="Squares S."/>
            <person name="Tivey A."/>
            <person name="Walker A.R."/>
            <person name="Woodward J."/>
            <person name="Dobbelaere D.A.E."/>
            <person name="Langsley G."/>
            <person name="Rajandream M.A."/>
            <person name="McKeever D."/>
            <person name="Shiels B."/>
            <person name="Tait A."/>
            <person name="Barrell B.G."/>
            <person name="Hall N."/>
        </authorList>
    </citation>
    <scope>NUCLEOTIDE SEQUENCE [LARGE SCALE GENOMIC DNA]</scope>
    <source>
        <strain evidence="7">Ankara</strain>
    </source>
</reference>
<dbReference type="STRING" id="5874.Q4UI21"/>
<dbReference type="InterPro" id="IPR043157">
    <property type="entry name" value="Dynein_AAA1S"/>
</dbReference>
<dbReference type="Pfam" id="PF12777">
    <property type="entry name" value="MT"/>
    <property type="match status" value="1"/>
</dbReference>
<dbReference type="GeneID" id="3864283"/>
<dbReference type="InterPro" id="IPR042228">
    <property type="entry name" value="Dynein_linker_3"/>
</dbReference>
<dbReference type="Proteomes" id="UP000001950">
    <property type="component" value="Chromosome 1"/>
</dbReference>
<evidence type="ECO:0000259" key="3">
    <source>
        <dbReference type="Pfam" id="PF12774"/>
    </source>
</evidence>
<feature type="domain" description="Dynein heavy chain coiled coil stalk" evidence="4">
    <location>
        <begin position="2165"/>
        <end position="2471"/>
    </location>
</feature>
<dbReference type="InterPro" id="IPR026983">
    <property type="entry name" value="DHC"/>
</dbReference>